<dbReference type="Proteomes" id="UP000646540">
    <property type="component" value="Unassembled WGS sequence"/>
</dbReference>
<evidence type="ECO:0000259" key="1">
    <source>
        <dbReference type="Pfam" id="PF18050"/>
    </source>
</evidence>
<dbReference type="RefSeq" id="WP_017899547.1">
    <property type="nucleotide sequence ID" value="NZ_BIHN01000001.1"/>
</dbReference>
<gene>
    <name evidence="2" type="ORF">H8L09_09795</name>
</gene>
<name>A0A8G2AFF8_9ENTR</name>
<accession>A0A8G2AFF8</accession>
<dbReference type="Gene3D" id="2.40.100.20">
    <property type="match status" value="1"/>
</dbReference>
<reference evidence="2" key="1">
    <citation type="submission" date="2020-08" db="EMBL/GenBank/DDBJ databases">
        <title>Genomic evolution and epidemiology of Klebsiella pneumoniae from a major hospital in Beijing, China, over a fifteen-year period: dissemination of known and novel high-risk clones.</title>
        <authorList>
            <person name="Palmieri M."/>
        </authorList>
    </citation>
    <scope>NUCLEOTIDE SEQUENCE</scope>
    <source>
        <strain evidence="2">K7050</strain>
    </source>
</reference>
<dbReference type="InterPro" id="IPR029000">
    <property type="entry name" value="Cyclophilin-like_dom_sf"/>
</dbReference>
<dbReference type="AlphaFoldDB" id="A0A8G2AFF8"/>
<dbReference type="Pfam" id="PF18050">
    <property type="entry name" value="Cyclophil_like2"/>
    <property type="match status" value="1"/>
</dbReference>
<dbReference type="EMBL" id="JACNQW010000005">
    <property type="protein sequence ID" value="MBC5045657.1"/>
    <property type="molecule type" value="Genomic_DNA"/>
</dbReference>
<dbReference type="InterPro" id="IPR041183">
    <property type="entry name" value="Cyclophilin-like"/>
</dbReference>
<organism evidence="2 3">
    <name type="scientific">Klebsiella quasipneumoniae</name>
    <dbReference type="NCBI Taxonomy" id="1463165"/>
    <lineage>
        <taxon>Bacteria</taxon>
        <taxon>Pseudomonadati</taxon>
        <taxon>Pseudomonadota</taxon>
        <taxon>Gammaproteobacteria</taxon>
        <taxon>Enterobacterales</taxon>
        <taxon>Enterobacteriaceae</taxon>
        <taxon>Klebsiella/Raoultella group</taxon>
        <taxon>Klebsiella</taxon>
        <taxon>Klebsiella pneumoniae complex</taxon>
    </lineage>
</organism>
<protein>
    <recommendedName>
        <fullName evidence="1">Cyclophilin-like domain-containing protein</fullName>
    </recommendedName>
</protein>
<feature type="domain" description="Cyclophilin-like" evidence="1">
    <location>
        <begin position="5"/>
        <end position="99"/>
    </location>
</feature>
<evidence type="ECO:0000313" key="3">
    <source>
        <dbReference type="Proteomes" id="UP000646540"/>
    </source>
</evidence>
<sequence>MKLKITINDNVLTATLNGSQASREFAGLLPLTLQLSDYAGEEKIGDLPARLSTADSPVGSAASKGDIMVFLPWGNLAIFYQAHGYVDGLIPLGRLDEPDALPLQPSSYPARFELAAAASLGSD</sequence>
<dbReference type="SUPFAM" id="SSF50891">
    <property type="entry name" value="Cyclophilin-like"/>
    <property type="match status" value="1"/>
</dbReference>
<evidence type="ECO:0000313" key="2">
    <source>
        <dbReference type="EMBL" id="MBC5045657.1"/>
    </source>
</evidence>
<proteinExistence type="predicted"/>
<comment type="caution">
    <text evidence="2">The sequence shown here is derived from an EMBL/GenBank/DDBJ whole genome shotgun (WGS) entry which is preliminary data.</text>
</comment>